<evidence type="ECO:0000259" key="2">
    <source>
        <dbReference type="PROSITE" id="PS51819"/>
    </source>
</evidence>
<dbReference type="Pfam" id="PF00903">
    <property type="entry name" value="Glyoxalase"/>
    <property type="match status" value="1"/>
</dbReference>
<keyword evidence="1" id="KW-0732">Signal</keyword>
<sequence>MKKAIILLLLIQFSNVVIGQEKKEFSLSFNHMALSVKDVNVSAEFYTNVLNLEIIPLPPEAKNVKWISLGDGKELHLLSIFKEEIKTDKAIHLALSTANFDAFVQKLTTMNIEFSDFPGNLNKINLRPDGIEQVFFQDPDGYWIEVNSINN</sequence>
<dbReference type="PANTHER" id="PTHR47802:SF1">
    <property type="entry name" value="GLYOXALASE FAMILY PROTEIN, EXPRESSED"/>
    <property type="match status" value="1"/>
</dbReference>
<dbReference type="Proteomes" id="UP000012317">
    <property type="component" value="Unassembled WGS sequence"/>
</dbReference>
<keyword evidence="3" id="KW-0223">Dioxygenase</keyword>
<feature type="domain" description="VOC" evidence="2">
    <location>
        <begin position="28"/>
        <end position="149"/>
    </location>
</feature>
<dbReference type="InterPro" id="IPR029068">
    <property type="entry name" value="Glyas_Bleomycin-R_OHBP_Dase"/>
</dbReference>
<reference evidence="3 4" key="1">
    <citation type="journal article" date="2014" name="Genome Biol. Evol.">
        <title>Extensive gene acquisition in the extremely psychrophilic bacterial species Psychroflexus torquis and the link to sea-ice ecosystem specialism.</title>
        <authorList>
            <person name="Feng S."/>
            <person name="Powell S.M."/>
            <person name="Wilson R."/>
            <person name="Bowman J.P."/>
        </authorList>
    </citation>
    <scope>NUCLEOTIDE SEQUENCE [LARGE SCALE GENOMIC DNA]</scope>
    <source>
        <strain evidence="3 4">ACAM 44</strain>
    </source>
</reference>
<dbReference type="PANTHER" id="PTHR47802">
    <property type="entry name" value="GLYOXALASE FAMILY PROTEIN, EXPRESSED"/>
    <property type="match status" value="1"/>
</dbReference>
<organism evidence="3 4">
    <name type="scientific">Psychroflexus gondwanensis ACAM 44</name>
    <dbReference type="NCBI Taxonomy" id="1189619"/>
    <lineage>
        <taxon>Bacteria</taxon>
        <taxon>Pseudomonadati</taxon>
        <taxon>Bacteroidota</taxon>
        <taxon>Flavobacteriia</taxon>
        <taxon>Flavobacteriales</taxon>
        <taxon>Flavobacteriaceae</taxon>
        <taxon>Psychroflexus</taxon>
    </lineage>
</organism>
<feature type="signal peptide" evidence="1">
    <location>
        <begin position="1"/>
        <end position="19"/>
    </location>
</feature>
<keyword evidence="4" id="KW-1185">Reference proteome</keyword>
<protein>
    <submittedName>
        <fullName evidence="3">Glyoxalase/bleomycin resistance protein/dioxygenase</fullName>
    </submittedName>
</protein>
<feature type="chain" id="PRO_5004113661" evidence="1">
    <location>
        <begin position="20"/>
        <end position="151"/>
    </location>
</feature>
<gene>
    <name evidence="3" type="ORF">pgond44_09021</name>
</gene>
<dbReference type="eggNOG" id="COG0346">
    <property type="taxonomic scope" value="Bacteria"/>
</dbReference>
<dbReference type="GO" id="GO:0051213">
    <property type="term" value="F:dioxygenase activity"/>
    <property type="evidence" value="ECO:0007669"/>
    <property type="project" value="UniProtKB-KW"/>
</dbReference>
<dbReference type="SUPFAM" id="SSF54593">
    <property type="entry name" value="Glyoxalase/Bleomycin resistance protein/Dihydroxybiphenyl dioxygenase"/>
    <property type="match status" value="1"/>
</dbReference>
<dbReference type="RefSeq" id="WP_003440416.1">
    <property type="nucleotide sequence ID" value="NZ_APLF01000009.1"/>
</dbReference>
<keyword evidence="3" id="KW-0560">Oxidoreductase</keyword>
<accession>N1WXT4</accession>
<evidence type="ECO:0000313" key="3">
    <source>
        <dbReference type="EMBL" id="EMY80693.1"/>
    </source>
</evidence>
<dbReference type="AlphaFoldDB" id="N1WXT4"/>
<proteinExistence type="predicted"/>
<dbReference type="InterPro" id="IPR004360">
    <property type="entry name" value="Glyas_Fos-R_dOase_dom"/>
</dbReference>
<comment type="caution">
    <text evidence="3">The sequence shown here is derived from an EMBL/GenBank/DDBJ whole genome shotgun (WGS) entry which is preliminary data.</text>
</comment>
<evidence type="ECO:0000313" key="4">
    <source>
        <dbReference type="Proteomes" id="UP000012317"/>
    </source>
</evidence>
<dbReference type="Gene3D" id="3.10.180.10">
    <property type="entry name" value="2,3-Dihydroxybiphenyl 1,2-Dioxygenase, domain 1"/>
    <property type="match status" value="1"/>
</dbReference>
<dbReference type="PROSITE" id="PS51819">
    <property type="entry name" value="VOC"/>
    <property type="match status" value="1"/>
</dbReference>
<evidence type="ECO:0000256" key="1">
    <source>
        <dbReference type="SAM" id="SignalP"/>
    </source>
</evidence>
<dbReference type="InterPro" id="IPR037523">
    <property type="entry name" value="VOC_core"/>
</dbReference>
<dbReference type="EMBL" id="APLF01000009">
    <property type="protein sequence ID" value="EMY80693.1"/>
    <property type="molecule type" value="Genomic_DNA"/>
</dbReference>
<name>N1WXT4_9FLAO</name>
<dbReference type="STRING" id="1189619.pgond44_09021"/>